<keyword evidence="1" id="KW-1133">Transmembrane helix</keyword>
<keyword evidence="1" id="KW-0812">Transmembrane</keyword>
<organism evidence="2 3">
    <name type="scientific">Syphacia muris</name>
    <dbReference type="NCBI Taxonomy" id="451379"/>
    <lineage>
        <taxon>Eukaryota</taxon>
        <taxon>Metazoa</taxon>
        <taxon>Ecdysozoa</taxon>
        <taxon>Nematoda</taxon>
        <taxon>Chromadorea</taxon>
        <taxon>Rhabditida</taxon>
        <taxon>Spirurina</taxon>
        <taxon>Oxyuridomorpha</taxon>
        <taxon>Oxyuroidea</taxon>
        <taxon>Oxyuridae</taxon>
        <taxon>Syphacia</taxon>
    </lineage>
</organism>
<protein>
    <submittedName>
        <fullName evidence="3">Anoctamin</fullName>
    </submittedName>
</protein>
<feature type="transmembrane region" description="Helical" evidence="1">
    <location>
        <begin position="91"/>
        <end position="113"/>
    </location>
</feature>
<dbReference type="AlphaFoldDB" id="A0A0N5AWK1"/>
<sequence length="196" mass="23175">MYKIKQLTQPLTVEEVYRNRREYYCIFEDACFQMYPENVERFISDAKFFVKVYASVLYRRWFVDQKNCSQANILALIVFEGMLNDGTKMPIVSLFTGWPLHWVISNLIERLGIVLRDFYILKGNMRQYTVPKWAQYAIYASILVAIGAMILEWYVVRRKLTIKRSPAGKQFSSSRSKALMLVDSMSSAKRDFLRYH</sequence>
<keyword evidence="1" id="KW-0472">Membrane</keyword>
<name>A0A0N5AWK1_9BILA</name>
<reference evidence="3" key="1">
    <citation type="submission" date="2017-02" db="UniProtKB">
        <authorList>
            <consortium name="WormBaseParasite"/>
        </authorList>
    </citation>
    <scope>IDENTIFICATION</scope>
</reference>
<dbReference type="WBParaSite" id="SMUV_0000930301-mRNA-1">
    <property type="protein sequence ID" value="SMUV_0000930301-mRNA-1"/>
    <property type="gene ID" value="SMUV_0000930301"/>
</dbReference>
<evidence type="ECO:0000313" key="2">
    <source>
        <dbReference type="Proteomes" id="UP000046393"/>
    </source>
</evidence>
<evidence type="ECO:0000313" key="3">
    <source>
        <dbReference type="WBParaSite" id="SMUV_0000930301-mRNA-1"/>
    </source>
</evidence>
<feature type="transmembrane region" description="Helical" evidence="1">
    <location>
        <begin position="133"/>
        <end position="156"/>
    </location>
</feature>
<proteinExistence type="predicted"/>
<dbReference type="Proteomes" id="UP000046393">
    <property type="component" value="Unplaced"/>
</dbReference>
<evidence type="ECO:0000256" key="1">
    <source>
        <dbReference type="SAM" id="Phobius"/>
    </source>
</evidence>
<keyword evidence="2" id="KW-1185">Reference proteome</keyword>
<accession>A0A0N5AWK1</accession>